<dbReference type="EMBL" id="JACJIA010000011">
    <property type="protein sequence ID" value="MBA8955132.1"/>
    <property type="molecule type" value="Genomic_DNA"/>
</dbReference>
<evidence type="ECO:0000256" key="1">
    <source>
        <dbReference type="SAM" id="SignalP"/>
    </source>
</evidence>
<dbReference type="RefSeq" id="WP_312898225.1">
    <property type="nucleotide sequence ID" value="NZ_BAAALP010000040.1"/>
</dbReference>
<comment type="caution">
    <text evidence="2">The sequence shown here is derived from an EMBL/GenBank/DDBJ whole genome shotgun (WGS) entry which is preliminary data.</text>
</comment>
<protein>
    <submittedName>
        <fullName evidence="2">Uncharacterized protein</fullName>
    </submittedName>
</protein>
<organism evidence="2 3">
    <name type="scientific">Actinomadura namibiensis</name>
    <dbReference type="NCBI Taxonomy" id="182080"/>
    <lineage>
        <taxon>Bacteria</taxon>
        <taxon>Bacillati</taxon>
        <taxon>Actinomycetota</taxon>
        <taxon>Actinomycetes</taxon>
        <taxon>Streptosporangiales</taxon>
        <taxon>Thermomonosporaceae</taxon>
        <taxon>Actinomadura</taxon>
    </lineage>
</organism>
<accession>A0A7W3LVQ7</accession>
<sequence>MRIRPARVRRPLALAGTALAAALALTACGGEKRPAPAGTAAQPPLAPLPKVRPAEVKPLVGRWVGTAEDYFEFRADGTGVWVKDRQTLWKGLAIPEGGDRFRFSWQGGDPRTASYWGVSLTGGKLVFAGTNQTYTKAKA</sequence>
<dbReference type="AlphaFoldDB" id="A0A7W3LVQ7"/>
<keyword evidence="3" id="KW-1185">Reference proteome</keyword>
<gene>
    <name evidence="2" type="ORF">HNR61_006806</name>
</gene>
<feature type="chain" id="PRO_5039521808" evidence="1">
    <location>
        <begin position="21"/>
        <end position="139"/>
    </location>
</feature>
<proteinExistence type="predicted"/>
<feature type="signal peptide" evidence="1">
    <location>
        <begin position="1"/>
        <end position="20"/>
    </location>
</feature>
<keyword evidence="1" id="KW-0732">Signal</keyword>
<evidence type="ECO:0000313" key="3">
    <source>
        <dbReference type="Proteomes" id="UP000572680"/>
    </source>
</evidence>
<dbReference type="PROSITE" id="PS51257">
    <property type="entry name" value="PROKAR_LIPOPROTEIN"/>
    <property type="match status" value="1"/>
</dbReference>
<name>A0A7W3LVQ7_ACTNM</name>
<evidence type="ECO:0000313" key="2">
    <source>
        <dbReference type="EMBL" id="MBA8955132.1"/>
    </source>
</evidence>
<reference evidence="2 3" key="1">
    <citation type="submission" date="2020-08" db="EMBL/GenBank/DDBJ databases">
        <title>Genomic Encyclopedia of Type Strains, Phase IV (KMG-IV): sequencing the most valuable type-strain genomes for metagenomic binning, comparative biology and taxonomic classification.</title>
        <authorList>
            <person name="Goeker M."/>
        </authorList>
    </citation>
    <scope>NUCLEOTIDE SEQUENCE [LARGE SCALE GENOMIC DNA]</scope>
    <source>
        <strain evidence="2 3">DSM 44197</strain>
    </source>
</reference>
<dbReference type="Proteomes" id="UP000572680">
    <property type="component" value="Unassembled WGS sequence"/>
</dbReference>